<evidence type="ECO:0000313" key="4">
    <source>
        <dbReference type="Proteomes" id="UP000245523"/>
    </source>
</evidence>
<feature type="repeat" description="TPR" evidence="1">
    <location>
        <begin position="162"/>
        <end position="195"/>
    </location>
</feature>
<protein>
    <submittedName>
        <fullName evidence="3">Tetratricopeptide repeat protein</fullName>
    </submittedName>
</protein>
<keyword evidence="4" id="KW-1185">Reference proteome</keyword>
<feature type="chain" id="PRO_5047112524" evidence="2">
    <location>
        <begin position="27"/>
        <end position="330"/>
    </location>
</feature>
<gene>
    <name evidence="3" type="ORF">B0H50_10811</name>
</gene>
<name>A0ABX5LL74_9BACT</name>
<dbReference type="InterPro" id="IPR019734">
    <property type="entry name" value="TPR_rpt"/>
</dbReference>
<dbReference type="EMBL" id="QGHD01000008">
    <property type="protein sequence ID" value="PWL03169.1"/>
    <property type="molecule type" value="Genomic_DNA"/>
</dbReference>
<sequence>MFRNFLKFSRKFFVLVIFTFASFASAQDFFKQANELYDKGEYKKAVKVYRAAIQEGRYEPFAWFNLGNTLVQLGKNNIAMVAYKRTVELMPDFTKAWVLLGDLYYLGGDYGLSIVAYKRALELGEDSDHIHYALGECFIKSHSLALAQKHFEAATRLNPDRIDAWYGLAEVYEKLGDYEYAIKTLKRAVDNTAAAGADVHYTLSHYYSKMDSSKKAIREMESGLLIDPQNTSARRFLAQMYLQDASPWMAIFTLEEGLRFKKNSDQLYVDLGQIYFSQKRYDEALENYMNAWKMGNSQGRIGAENVGNAIYNAGDEAKAQEIYQRVIQKR</sequence>
<feature type="signal peptide" evidence="2">
    <location>
        <begin position="1"/>
        <end position="26"/>
    </location>
</feature>
<dbReference type="PROSITE" id="PS50293">
    <property type="entry name" value="TPR_REGION"/>
    <property type="match status" value="1"/>
</dbReference>
<evidence type="ECO:0000313" key="3">
    <source>
        <dbReference type="EMBL" id="PWL03169.1"/>
    </source>
</evidence>
<reference evidence="3 4" key="1">
    <citation type="submission" date="2018-05" db="EMBL/GenBank/DDBJ databases">
        <title>Animal gut microbial communities from fecal samples from Wisconsin, USA.</title>
        <authorList>
            <person name="Neumann A."/>
        </authorList>
    </citation>
    <scope>NUCLEOTIDE SEQUENCE [LARGE SCALE GENOMIC DNA]</scope>
    <source>
        <strain evidence="3 4">UWS4</strain>
    </source>
</reference>
<keyword evidence="1" id="KW-0802">TPR repeat</keyword>
<dbReference type="Proteomes" id="UP000245523">
    <property type="component" value="Unassembled WGS sequence"/>
</dbReference>
<dbReference type="PANTHER" id="PTHR12558:SF13">
    <property type="entry name" value="CELL DIVISION CYCLE PROTEIN 27 HOMOLOG"/>
    <property type="match status" value="1"/>
</dbReference>
<feature type="repeat" description="TPR" evidence="1">
    <location>
        <begin position="60"/>
        <end position="93"/>
    </location>
</feature>
<dbReference type="PANTHER" id="PTHR12558">
    <property type="entry name" value="CELL DIVISION CYCLE 16,23,27"/>
    <property type="match status" value="1"/>
</dbReference>
<accession>A0ABX5LL74</accession>
<dbReference type="Gene3D" id="1.25.40.10">
    <property type="entry name" value="Tetratricopeptide repeat domain"/>
    <property type="match status" value="3"/>
</dbReference>
<feature type="repeat" description="TPR" evidence="1">
    <location>
        <begin position="128"/>
        <end position="161"/>
    </location>
</feature>
<dbReference type="Pfam" id="PF13181">
    <property type="entry name" value="TPR_8"/>
    <property type="match status" value="1"/>
</dbReference>
<dbReference type="PROSITE" id="PS50005">
    <property type="entry name" value="TPR"/>
    <property type="match status" value="6"/>
</dbReference>
<dbReference type="SUPFAM" id="SSF48452">
    <property type="entry name" value="TPR-like"/>
    <property type="match status" value="2"/>
</dbReference>
<dbReference type="Pfam" id="PF13414">
    <property type="entry name" value="TPR_11"/>
    <property type="match status" value="2"/>
</dbReference>
<feature type="repeat" description="TPR" evidence="1">
    <location>
        <begin position="265"/>
        <end position="298"/>
    </location>
</feature>
<dbReference type="Pfam" id="PF14559">
    <property type="entry name" value="TPR_19"/>
    <property type="match status" value="1"/>
</dbReference>
<keyword evidence="2" id="KW-0732">Signal</keyword>
<dbReference type="SMART" id="SM00028">
    <property type="entry name" value="TPR"/>
    <property type="match status" value="8"/>
</dbReference>
<proteinExistence type="predicted"/>
<comment type="caution">
    <text evidence="3">The sequence shown here is derived from an EMBL/GenBank/DDBJ whole genome shotgun (WGS) entry which is preliminary data.</text>
</comment>
<evidence type="ECO:0000256" key="2">
    <source>
        <dbReference type="SAM" id="SignalP"/>
    </source>
</evidence>
<dbReference type="InterPro" id="IPR011990">
    <property type="entry name" value="TPR-like_helical_dom_sf"/>
</dbReference>
<organism evidence="3 4">
    <name type="scientific">Hallerella porci</name>
    <dbReference type="NCBI Taxonomy" id="1945871"/>
    <lineage>
        <taxon>Bacteria</taxon>
        <taxon>Pseudomonadati</taxon>
        <taxon>Fibrobacterota</taxon>
        <taxon>Fibrobacteria</taxon>
        <taxon>Fibrobacterales</taxon>
        <taxon>Fibrobacteraceae</taxon>
        <taxon>Hallerella</taxon>
    </lineage>
</organism>
<feature type="repeat" description="TPR" evidence="1">
    <location>
        <begin position="197"/>
        <end position="230"/>
    </location>
</feature>
<feature type="repeat" description="TPR" evidence="1">
    <location>
        <begin position="94"/>
        <end position="127"/>
    </location>
</feature>
<evidence type="ECO:0000256" key="1">
    <source>
        <dbReference type="PROSITE-ProRule" id="PRU00339"/>
    </source>
</evidence>